<keyword evidence="2" id="KW-1185">Reference proteome</keyword>
<gene>
    <name evidence="1" type="ORF">CBA19CS22_06260</name>
</gene>
<name>A0ACB5QLP1_9BURK</name>
<accession>A0ACB5QLP1</accession>
<evidence type="ECO:0000313" key="2">
    <source>
        <dbReference type="Proteomes" id="UP001055013"/>
    </source>
</evidence>
<dbReference type="EMBL" id="BPUR01000002">
    <property type="protein sequence ID" value="GJH16116.1"/>
    <property type="molecule type" value="Genomic_DNA"/>
</dbReference>
<comment type="caution">
    <text evidence="1">The sequence shown here is derived from an EMBL/GenBank/DDBJ whole genome shotgun (WGS) entry which is preliminary data.</text>
</comment>
<evidence type="ECO:0000313" key="1">
    <source>
        <dbReference type="EMBL" id="GJH16116.1"/>
    </source>
</evidence>
<organism evidence="1 2">
    <name type="scientific">Caballeronia novacaledonica</name>
    <dbReference type="NCBI Taxonomy" id="1544861"/>
    <lineage>
        <taxon>Bacteria</taxon>
        <taxon>Pseudomonadati</taxon>
        <taxon>Pseudomonadota</taxon>
        <taxon>Betaproteobacteria</taxon>
        <taxon>Burkholderiales</taxon>
        <taxon>Burkholderiaceae</taxon>
        <taxon>Caballeronia</taxon>
    </lineage>
</organism>
<dbReference type="Proteomes" id="UP001055013">
    <property type="component" value="Unassembled WGS sequence"/>
</dbReference>
<sequence>MTEERIETLPRWHAGNAVTEYERHRNQAIFEARGNRNALIESLAGPTRSRSSTAFDSTGERIATSCDACERGKRLLSDHVHLQDVCDPLAIRAERIAQIEKDRADAFHAIPLIISRSYSDKFC</sequence>
<proteinExistence type="predicted"/>
<reference evidence="1" key="1">
    <citation type="submission" date="2021-09" db="EMBL/GenBank/DDBJ databases">
        <title>Isolation and characterization of 3-chlorobenzoate degrading bacteria from soils in Shizuoka.</title>
        <authorList>
            <person name="Ifat A."/>
            <person name="Ogawa N."/>
            <person name="Kimbara K."/>
            <person name="Moriuchi R."/>
            <person name="Dohra H."/>
            <person name="Shintani M."/>
        </authorList>
    </citation>
    <scope>NUCLEOTIDE SEQUENCE</scope>
    <source>
        <strain evidence="1">19CS2-2</strain>
    </source>
</reference>
<protein>
    <submittedName>
        <fullName evidence="1">Uncharacterized protein</fullName>
    </submittedName>
</protein>